<evidence type="ECO:0000313" key="7">
    <source>
        <dbReference type="Proteomes" id="UP000490386"/>
    </source>
</evidence>
<dbReference type="SUPFAM" id="SSF109635">
    <property type="entry name" value="DnaK suppressor protein DksA, alpha-hairpin domain"/>
    <property type="match status" value="1"/>
</dbReference>
<keyword evidence="3" id="KW-0862">Zinc</keyword>
<organism evidence="6 7">
    <name type="scientific">Pseudoclavibacter terrae</name>
    <dbReference type="NCBI Taxonomy" id="1530195"/>
    <lineage>
        <taxon>Bacteria</taxon>
        <taxon>Bacillati</taxon>
        <taxon>Actinomycetota</taxon>
        <taxon>Actinomycetes</taxon>
        <taxon>Micrococcales</taxon>
        <taxon>Microbacteriaceae</taxon>
        <taxon>Pseudoclavibacter</taxon>
    </lineage>
</organism>
<evidence type="ECO:0000256" key="4">
    <source>
        <dbReference type="PROSITE-ProRule" id="PRU00510"/>
    </source>
</evidence>
<feature type="zinc finger region" description="dksA C4-type" evidence="4">
    <location>
        <begin position="91"/>
        <end position="115"/>
    </location>
</feature>
<accession>A0A7J5B9G7</accession>
<dbReference type="GO" id="GO:0008270">
    <property type="term" value="F:zinc ion binding"/>
    <property type="evidence" value="ECO:0007669"/>
    <property type="project" value="UniProtKB-KW"/>
</dbReference>
<dbReference type="InterPro" id="IPR020458">
    <property type="entry name" value="Znf_DskA_TraR_CS"/>
</dbReference>
<reference evidence="6 7" key="1">
    <citation type="submission" date="2019-09" db="EMBL/GenBank/DDBJ databases">
        <title>Phylogeny of genus Pseudoclavibacter and closely related genus.</title>
        <authorList>
            <person name="Li Y."/>
        </authorList>
    </citation>
    <scope>NUCLEOTIDE SEQUENCE [LARGE SCALE GENOMIC DNA]</scope>
    <source>
        <strain evidence="6 7">THG-MD12</strain>
    </source>
</reference>
<keyword evidence="1" id="KW-0479">Metal-binding</keyword>
<dbReference type="InterPro" id="IPR000962">
    <property type="entry name" value="Znf_DskA_TraR"/>
</dbReference>
<evidence type="ECO:0000313" key="6">
    <source>
        <dbReference type="EMBL" id="KAB1639980.1"/>
    </source>
</evidence>
<evidence type="ECO:0000256" key="1">
    <source>
        <dbReference type="ARBA" id="ARBA00022723"/>
    </source>
</evidence>
<name>A0A7J5B9G7_9MICO</name>
<comment type="caution">
    <text evidence="6">The sequence shown here is derived from an EMBL/GenBank/DDBJ whole genome shotgun (WGS) entry which is preliminary data.</text>
</comment>
<dbReference type="PANTHER" id="PTHR33823">
    <property type="entry name" value="RNA POLYMERASE-BINDING TRANSCRIPTION FACTOR DKSA-RELATED"/>
    <property type="match status" value="1"/>
</dbReference>
<gene>
    <name evidence="6" type="ORF">F8O03_04730</name>
</gene>
<dbReference type="EMBL" id="WBJX01000001">
    <property type="protein sequence ID" value="KAB1639980.1"/>
    <property type="molecule type" value="Genomic_DNA"/>
</dbReference>
<keyword evidence="2" id="KW-0863">Zinc-finger</keyword>
<dbReference type="Pfam" id="PF01258">
    <property type="entry name" value="zf-dskA_traR"/>
    <property type="match status" value="1"/>
</dbReference>
<feature type="domain" description="Zinc finger DksA/TraR C4-type" evidence="5">
    <location>
        <begin position="86"/>
        <end position="118"/>
    </location>
</feature>
<evidence type="ECO:0000259" key="5">
    <source>
        <dbReference type="Pfam" id="PF01258"/>
    </source>
</evidence>
<evidence type="ECO:0000256" key="3">
    <source>
        <dbReference type="ARBA" id="ARBA00022833"/>
    </source>
</evidence>
<dbReference type="AlphaFoldDB" id="A0A7J5B9G7"/>
<dbReference type="OrthoDB" id="1121111at2"/>
<dbReference type="Proteomes" id="UP000490386">
    <property type="component" value="Unassembled WGS sequence"/>
</dbReference>
<dbReference type="PROSITE" id="PS51128">
    <property type="entry name" value="ZF_DKSA_2"/>
    <property type="match status" value="1"/>
</dbReference>
<dbReference type="Gene3D" id="1.20.120.910">
    <property type="entry name" value="DksA, coiled-coil domain"/>
    <property type="match status" value="1"/>
</dbReference>
<dbReference type="PROSITE" id="PS01102">
    <property type="entry name" value="ZF_DKSA_1"/>
    <property type="match status" value="1"/>
</dbReference>
<evidence type="ECO:0000256" key="2">
    <source>
        <dbReference type="ARBA" id="ARBA00022771"/>
    </source>
</evidence>
<dbReference type="SUPFAM" id="SSF57716">
    <property type="entry name" value="Glucocorticoid receptor-like (DNA-binding domain)"/>
    <property type="match status" value="1"/>
</dbReference>
<protein>
    <submittedName>
        <fullName evidence="6">TraR/DksA family transcriptional regulator</fullName>
    </submittedName>
</protein>
<dbReference type="PANTHER" id="PTHR33823:SF4">
    <property type="entry name" value="GENERAL STRESS PROTEIN 16O"/>
    <property type="match status" value="1"/>
</dbReference>
<dbReference type="InterPro" id="IPR037187">
    <property type="entry name" value="DnaK_N"/>
</dbReference>
<proteinExistence type="predicted"/>
<sequence>MEEPDGAATHAARLASLRAEAVDRVTATSAALRALVEDRSSLNDDDEHDPDGAPLSAEWSRLAGQVDAAQSELQQIEAALLRLDEGRYGVCSTCGQRIPNIRLRVRPFAEQCVSCAEQRRRPGRQ</sequence>
<keyword evidence="7" id="KW-1185">Reference proteome</keyword>